<gene>
    <name evidence="1" type="ORF">ID854_13245</name>
</gene>
<protein>
    <submittedName>
        <fullName evidence="1">Uncharacterized protein</fullName>
    </submittedName>
</protein>
<name>A0AAW3YWW5_9GAMM</name>
<reference evidence="1" key="2">
    <citation type="journal article" date="2024" name="Toxins">
        <title>Genome Sequence Analysis of Native Xenorhabdus Strains Isolated from Entomopathogenic Nematodes in Argentina.</title>
        <authorList>
            <person name="Palma L."/>
            <person name="Frizzo L."/>
            <person name="Kaiser S."/>
            <person name="Berry C."/>
            <person name="Caballero P."/>
            <person name="Bode H.B."/>
            <person name="Del Valle E.E."/>
        </authorList>
    </citation>
    <scope>NUCLEOTIDE SEQUENCE</scope>
    <source>
        <strain evidence="1">M</strain>
    </source>
</reference>
<organism evidence="1">
    <name type="scientific">Xenorhabdus szentirmaii</name>
    <dbReference type="NCBI Taxonomy" id="290112"/>
    <lineage>
        <taxon>Bacteria</taxon>
        <taxon>Pseudomonadati</taxon>
        <taxon>Pseudomonadota</taxon>
        <taxon>Gammaproteobacteria</taxon>
        <taxon>Enterobacterales</taxon>
        <taxon>Morganellaceae</taxon>
        <taxon>Xenorhabdus</taxon>
    </lineage>
</organism>
<proteinExistence type="predicted"/>
<accession>A0AAW3YWW5</accession>
<dbReference type="EMBL" id="JACXBF010000283">
    <property type="protein sequence ID" value="MBD2801396.1"/>
    <property type="molecule type" value="Genomic_DNA"/>
</dbReference>
<reference evidence="1" key="1">
    <citation type="submission" date="2020-09" db="EMBL/GenBank/DDBJ databases">
        <authorList>
            <person name="Palma L."/>
            <person name="Caballero P."/>
            <person name="Berry C."/>
            <person name="Del Valle E."/>
        </authorList>
    </citation>
    <scope>NUCLEOTIDE SEQUENCE</scope>
    <source>
        <strain evidence="1">M</strain>
    </source>
</reference>
<sequence length="88" mass="10136">MFINGHFLYDALVKVMINKILSSNKKADIEKVNKTNNSDGYKKDKRNEISNHFKKCCDIGTLMHNSHAFSENIFFKKILDKASQLNKA</sequence>
<dbReference type="RefSeq" id="WP_323867137.1">
    <property type="nucleotide sequence ID" value="NZ_JACXBF010000283.1"/>
</dbReference>
<dbReference type="Proteomes" id="UP001193920">
    <property type="component" value="Unassembled WGS sequence"/>
</dbReference>
<dbReference type="AlphaFoldDB" id="A0AAW3YWW5"/>
<evidence type="ECO:0000313" key="1">
    <source>
        <dbReference type="EMBL" id="MBD2801396.1"/>
    </source>
</evidence>
<comment type="caution">
    <text evidence="1">The sequence shown here is derived from an EMBL/GenBank/DDBJ whole genome shotgun (WGS) entry which is preliminary data.</text>
</comment>